<keyword evidence="5" id="KW-1185">Reference proteome</keyword>
<dbReference type="Pfam" id="PF11563">
    <property type="entry name" value="Protoglobin"/>
    <property type="match status" value="1"/>
</dbReference>
<dbReference type="PANTHER" id="PTHR32089">
    <property type="entry name" value="METHYL-ACCEPTING CHEMOTAXIS PROTEIN MCPB"/>
    <property type="match status" value="1"/>
</dbReference>
<dbReference type="SUPFAM" id="SSF46458">
    <property type="entry name" value="Globin-like"/>
    <property type="match status" value="1"/>
</dbReference>
<sequence>MNFKWGKRTPATQTSTQSAVMQAVVDLQNYPELEKQMKLIDFTVGDVALLHTYQTTIKNRIDEVVTVFYNNVLAVPSLQTIIESRTNVDYLKKVLADYIVEMFDGRIDSKTISKKVKIASIHFSMGVEPKWYMGTFLQIQSALLRLITEGMREWEEKERAAAVLSKLINFEMQIVLEEYEKKHEELRVKQYDKVKFELKGKISAISEDLASLTEETSTSIEQVNENALSISSSIHSNVVSVSDIQSFAVLGNEKVQELEKQMAFIDGSTEKMEGLVGSLKVSSNEIIEIIVMVKQIAEQTNLLALNASIEAARAGEAGLGFAVVAQEVRNLAEQSKVSVEQITGLVRTSTGLTDQAVGTIGEVRKSVSLGMLGSKESQQKFQKILKAVEENDRHIHLIEDEVESLVEVIREIGEDTKKVAVTADNLHQTAIQL</sequence>
<name>A0ABZ0L417_9BACL</name>
<dbReference type="InterPro" id="IPR004089">
    <property type="entry name" value="MCPsignal_dom"/>
</dbReference>
<dbReference type="RefSeq" id="WP_317967355.1">
    <property type="nucleotide sequence ID" value="NZ_CP129118.1"/>
</dbReference>
<dbReference type="SUPFAM" id="SSF58104">
    <property type="entry name" value="Methyl-accepting chemotaxis protein (MCP) signaling domain"/>
    <property type="match status" value="1"/>
</dbReference>
<evidence type="ECO:0000256" key="2">
    <source>
        <dbReference type="PROSITE-ProRule" id="PRU00284"/>
    </source>
</evidence>
<organism evidence="4 5">
    <name type="scientific">Sporosarcina oncorhynchi</name>
    <dbReference type="NCBI Taxonomy" id="3056444"/>
    <lineage>
        <taxon>Bacteria</taxon>
        <taxon>Bacillati</taxon>
        <taxon>Bacillota</taxon>
        <taxon>Bacilli</taxon>
        <taxon>Bacillales</taxon>
        <taxon>Caryophanaceae</taxon>
        <taxon>Sporosarcina</taxon>
    </lineage>
</organism>
<dbReference type="InterPro" id="IPR012292">
    <property type="entry name" value="Globin/Proto"/>
</dbReference>
<keyword evidence="1 2" id="KW-0807">Transducer</keyword>
<accession>A0ABZ0L417</accession>
<evidence type="ECO:0000256" key="1">
    <source>
        <dbReference type="ARBA" id="ARBA00023224"/>
    </source>
</evidence>
<dbReference type="Pfam" id="PF00015">
    <property type="entry name" value="MCPsignal"/>
    <property type="match status" value="1"/>
</dbReference>
<dbReference type="PROSITE" id="PS50111">
    <property type="entry name" value="CHEMOTAXIS_TRANSDUC_2"/>
    <property type="match status" value="1"/>
</dbReference>
<dbReference type="InterPro" id="IPR009050">
    <property type="entry name" value="Globin-like_sf"/>
</dbReference>
<protein>
    <submittedName>
        <fullName evidence="4">Globin-coupled sensor protein</fullName>
    </submittedName>
</protein>
<dbReference type="EMBL" id="CP129118">
    <property type="protein sequence ID" value="WOV87337.1"/>
    <property type="molecule type" value="Genomic_DNA"/>
</dbReference>
<dbReference type="Proteomes" id="UP001303902">
    <property type="component" value="Chromosome"/>
</dbReference>
<dbReference type="SMART" id="SM00283">
    <property type="entry name" value="MA"/>
    <property type="match status" value="1"/>
</dbReference>
<dbReference type="PANTHER" id="PTHR32089:SF118">
    <property type="entry name" value="HEME-BASED AEROTACTIC TRANSDUCER HEMAT"/>
    <property type="match status" value="1"/>
</dbReference>
<evidence type="ECO:0000313" key="5">
    <source>
        <dbReference type="Proteomes" id="UP001303902"/>
    </source>
</evidence>
<evidence type="ECO:0000313" key="4">
    <source>
        <dbReference type="EMBL" id="WOV87337.1"/>
    </source>
</evidence>
<dbReference type="Gene3D" id="1.10.490.10">
    <property type="entry name" value="Globins"/>
    <property type="match status" value="1"/>
</dbReference>
<reference evidence="4 5" key="1">
    <citation type="submission" date="2023-06" db="EMBL/GenBank/DDBJ databases">
        <title>Sporosarcina sp. nov., isolated from Korean tranditional fermented seafood 'Jeotgal'.</title>
        <authorList>
            <person name="Yang A.I."/>
            <person name="Shin N.-R."/>
        </authorList>
    </citation>
    <scope>NUCLEOTIDE SEQUENCE [LARGE SCALE GENOMIC DNA]</scope>
    <source>
        <strain evidence="4 5">T2O-4</strain>
    </source>
</reference>
<dbReference type="InterPro" id="IPR044398">
    <property type="entry name" value="Globin-sensor_dom"/>
</dbReference>
<dbReference type="Gene3D" id="1.10.287.950">
    <property type="entry name" value="Methyl-accepting chemotaxis protein"/>
    <property type="match status" value="1"/>
</dbReference>
<dbReference type="CDD" id="cd01068">
    <property type="entry name" value="globin_sensor"/>
    <property type="match status" value="1"/>
</dbReference>
<dbReference type="InterPro" id="IPR039379">
    <property type="entry name" value="Protoglobin_sensor_dom"/>
</dbReference>
<evidence type="ECO:0000259" key="3">
    <source>
        <dbReference type="PROSITE" id="PS50111"/>
    </source>
</evidence>
<proteinExistence type="predicted"/>
<feature type="domain" description="Methyl-accepting transducer" evidence="3">
    <location>
        <begin position="201"/>
        <end position="420"/>
    </location>
</feature>
<gene>
    <name evidence="4" type="ORF">QWT69_16025</name>
</gene>